<dbReference type="Proteomes" id="UP000315783">
    <property type="component" value="Unassembled WGS sequence"/>
</dbReference>
<reference evidence="1 2" key="1">
    <citation type="journal article" date="2019" name="Appl. Microbiol. Biotechnol.">
        <title>Genome sequence of Isaria javanica and comparative genome analysis insights into family S53 peptidase evolution in fungal entomopathogens.</title>
        <authorList>
            <person name="Lin R."/>
            <person name="Zhang X."/>
            <person name="Xin B."/>
            <person name="Zou M."/>
            <person name="Gao Y."/>
            <person name="Qin F."/>
            <person name="Hu Q."/>
            <person name="Xie B."/>
            <person name="Cheng X."/>
        </authorList>
    </citation>
    <scope>NUCLEOTIDE SEQUENCE [LARGE SCALE GENOMIC DNA]</scope>
    <source>
        <strain evidence="1 2">IJ1G</strain>
    </source>
</reference>
<evidence type="ECO:0000313" key="1">
    <source>
        <dbReference type="EMBL" id="TQV91116.1"/>
    </source>
</evidence>
<comment type="caution">
    <text evidence="1">The sequence shown here is derived from an EMBL/GenBank/DDBJ whole genome shotgun (WGS) entry which is preliminary data.</text>
</comment>
<protein>
    <submittedName>
        <fullName evidence="1">Uncharacterized protein</fullName>
    </submittedName>
</protein>
<proteinExistence type="predicted"/>
<evidence type="ECO:0000313" key="2">
    <source>
        <dbReference type="Proteomes" id="UP000315783"/>
    </source>
</evidence>
<gene>
    <name evidence="1" type="ORF">IF1G_10351</name>
</gene>
<accession>A0A545UNR7</accession>
<dbReference type="AlphaFoldDB" id="A0A545UNR7"/>
<dbReference type="EMBL" id="SPUK01000021">
    <property type="protein sequence ID" value="TQV91116.1"/>
    <property type="molecule type" value="Genomic_DNA"/>
</dbReference>
<organism evidence="1 2">
    <name type="scientific">Cordyceps javanica</name>
    <dbReference type="NCBI Taxonomy" id="43265"/>
    <lineage>
        <taxon>Eukaryota</taxon>
        <taxon>Fungi</taxon>
        <taxon>Dikarya</taxon>
        <taxon>Ascomycota</taxon>
        <taxon>Pezizomycotina</taxon>
        <taxon>Sordariomycetes</taxon>
        <taxon>Hypocreomycetidae</taxon>
        <taxon>Hypocreales</taxon>
        <taxon>Cordycipitaceae</taxon>
        <taxon>Cordyceps</taxon>
    </lineage>
</organism>
<keyword evidence="2" id="KW-1185">Reference proteome</keyword>
<name>A0A545UNR7_9HYPO</name>
<sequence>MNAMHTDRWLPLVSLEKPDGRKMGRRSPECKAIILGSSNRAGSGRIGNMCQSTIAQYLIRGCGQTKLRLAQGRVTVRMRRRGYPGHLADEKIFPDLKGRTIIDCVSLAARLQFRPVCCTNSSGWNTLGCGSGLARFPTMRNSCPSQRDPRKWCQKWRHYRAGLHDRSDIPGLIWSKSYKRAAHRDIAPFSPAVQTGQANALGLLMIHMALRWKPSAAP</sequence>